<evidence type="ECO:0008006" key="4">
    <source>
        <dbReference type="Google" id="ProtNLM"/>
    </source>
</evidence>
<dbReference type="Proteomes" id="UP000217954">
    <property type="component" value="Chromosome"/>
</dbReference>
<feature type="signal peptide" evidence="1">
    <location>
        <begin position="1"/>
        <end position="35"/>
    </location>
</feature>
<evidence type="ECO:0000256" key="1">
    <source>
        <dbReference type="SAM" id="SignalP"/>
    </source>
</evidence>
<protein>
    <recommendedName>
        <fullName evidence="4">Secreted protein</fullName>
    </recommendedName>
</protein>
<dbReference type="KEGG" id="mste:MSTE_01402"/>
<accession>A0A1Z4EUU5</accession>
<reference evidence="3" key="1">
    <citation type="journal article" date="2017" name="Genome Announc.">
        <title>Complete Genome Sequence of Mycobacterium stephanolepidis.</title>
        <authorList>
            <person name="Fukano H."/>
            <person name="Yoshida M."/>
            <person name="Katayama Y."/>
            <person name="Omatsu T."/>
            <person name="Mizutani T."/>
            <person name="Kurata O."/>
            <person name="Wada S."/>
            <person name="Hoshino Y."/>
        </authorList>
    </citation>
    <scope>NUCLEOTIDE SEQUENCE [LARGE SCALE GENOMIC DNA]</scope>
    <source>
        <strain evidence="3">NJB0901</strain>
    </source>
</reference>
<reference evidence="2 3" key="2">
    <citation type="journal article" date="2017" name="Int. J. Syst. Evol. Microbiol.">
        <title>Mycobacterium stephanolepidis sp. nov., a rapidly growing species related to Mycobacterium chelonae, isolated from marine teleost fish, Stephanolepis cirrhifer.</title>
        <authorList>
            <person name="Fukano H."/>
            <person name="Wada S."/>
            <person name="Kurata O."/>
            <person name="Katayama K."/>
            <person name="Fujiwara N."/>
            <person name="Hoshino Y."/>
        </authorList>
    </citation>
    <scope>NUCLEOTIDE SEQUENCE [LARGE SCALE GENOMIC DNA]</scope>
    <source>
        <strain evidence="2 3">NJB0901</strain>
    </source>
</reference>
<dbReference type="AlphaFoldDB" id="A0A1Z4EUU5"/>
<name>A0A1Z4EUU5_9MYCO</name>
<evidence type="ECO:0000313" key="2">
    <source>
        <dbReference type="EMBL" id="BAX96731.1"/>
    </source>
</evidence>
<gene>
    <name evidence="2" type="ORF">MSTE_01402</name>
</gene>
<evidence type="ECO:0000313" key="3">
    <source>
        <dbReference type="Proteomes" id="UP000217954"/>
    </source>
</evidence>
<organism evidence="2 3">
    <name type="scientific">[Mycobacterium] stephanolepidis</name>
    <dbReference type="NCBI Taxonomy" id="1520670"/>
    <lineage>
        <taxon>Bacteria</taxon>
        <taxon>Bacillati</taxon>
        <taxon>Actinomycetota</taxon>
        <taxon>Actinomycetes</taxon>
        <taxon>Mycobacteriales</taxon>
        <taxon>Mycobacteriaceae</taxon>
        <taxon>Mycobacteroides</taxon>
    </lineage>
</organism>
<proteinExistence type="predicted"/>
<sequence length="89" mass="9379">MGKGYANRIDFVRQKAVFGLIGLALALCWAPVANADPIPVCPFNQPSGWNGQQCFPQPCVPPYAPGVPPCFMPPPTVAPPTMPPGGIPH</sequence>
<keyword evidence="3" id="KW-1185">Reference proteome</keyword>
<feature type="chain" id="PRO_5013278048" description="Secreted protein" evidence="1">
    <location>
        <begin position="36"/>
        <end position="89"/>
    </location>
</feature>
<dbReference type="EMBL" id="AP018165">
    <property type="protein sequence ID" value="BAX96731.1"/>
    <property type="molecule type" value="Genomic_DNA"/>
</dbReference>
<keyword evidence="1" id="KW-0732">Signal</keyword>